<dbReference type="STRING" id="47855.GA0070606_5152"/>
<dbReference type="InterPro" id="IPR011991">
    <property type="entry name" value="ArsR-like_HTH"/>
</dbReference>
<dbReference type="PANTHER" id="PTHR33154">
    <property type="entry name" value="TRANSCRIPTIONAL REGULATOR, ARSR FAMILY"/>
    <property type="match status" value="1"/>
</dbReference>
<evidence type="ECO:0000313" key="5">
    <source>
        <dbReference type="EMBL" id="SCL69662.1"/>
    </source>
</evidence>
<keyword evidence="3" id="KW-0804">Transcription</keyword>
<gene>
    <name evidence="5" type="ORF">GA0070606_5152</name>
</gene>
<dbReference type="CDD" id="cd00090">
    <property type="entry name" value="HTH_ARSR"/>
    <property type="match status" value="1"/>
</dbReference>
<sequence>MTNPDVRQVTDSRVLAALSHPLRRRLMDVLKVHGPSTVGQLAERTSQAPANTSHHLKVLAGAELVEEAPELARDRRERWWRLVNRSLSWSRSDFEADPADRAVADAAVSLNLERHAALVRAWYAAADDTQAAWGQGPFSMDRWLRLTPQELAQLDREMNDLLTRWADREVPDDGRHREPVFVFAYGVPATP</sequence>
<dbReference type="EMBL" id="FMHZ01000002">
    <property type="protein sequence ID" value="SCL69662.1"/>
    <property type="molecule type" value="Genomic_DNA"/>
</dbReference>
<dbReference type="InterPro" id="IPR001845">
    <property type="entry name" value="HTH_ArsR_DNA-bd_dom"/>
</dbReference>
<reference evidence="6" key="1">
    <citation type="submission" date="2016-06" db="EMBL/GenBank/DDBJ databases">
        <authorList>
            <person name="Varghese N."/>
            <person name="Submissions Spin"/>
        </authorList>
    </citation>
    <scope>NUCLEOTIDE SEQUENCE [LARGE SCALE GENOMIC DNA]</scope>
    <source>
        <strain evidence="6">DSM 43903</strain>
    </source>
</reference>
<keyword evidence="2" id="KW-0238">DNA-binding</keyword>
<dbReference type="InterPro" id="IPR051081">
    <property type="entry name" value="HTH_MetalResp_TranReg"/>
</dbReference>
<proteinExistence type="predicted"/>
<dbReference type="SMART" id="SM00418">
    <property type="entry name" value="HTH_ARSR"/>
    <property type="match status" value="1"/>
</dbReference>
<dbReference type="PANTHER" id="PTHR33154:SF33">
    <property type="entry name" value="TRANSCRIPTIONAL REPRESSOR SDPR"/>
    <property type="match status" value="1"/>
</dbReference>
<evidence type="ECO:0000256" key="2">
    <source>
        <dbReference type="ARBA" id="ARBA00023125"/>
    </source>
</evidence>
<dbReference type="AlphaFoldDB" id="A0A1C6VTW8"/>
<keyword evidence="6" id="KW-1185">Reference proteome</keyword>
<accession>A0A1C6VTW8</accession>
<dbReference type="Pfam" id="PF12840">
    <property type="entry name" value="HTH_20"/>
    <property type="match status" value="1"/>
</dbReference>
<feature type="domain" description="HTH arsR-type" evidence="4">
    <location>
        <begin position="13"/>
        <end position="85"/>
    </location>
</feature>
<organism evidence="5 6">
    <name type="scientific">Micromonospora citrea</name>
    <dbReference type="NCBI Taxonomy" id="47855"/>
    <lineage>
        <taxon>Bacteria</taxon>
        <taxon>Bacillati</taxon>
        <taxon>Actinomycetota</taxon>
        <taxon>Actinomycetes</taxon>
        <taxon>Micromonosporales</taxon>
        <taxon>Micromonosporaceae</taxon>
        <taxon>Micromonospora</taxon>
    </lineage>
</organism>
<dbReference type="GO" id="GO:0003677">
    <property type="term" value="F:DNA binding"/>
    <property type="evidence" value="ECO:0007669"/>
    <property type="project" value="UniProtKB-KW"/>
</dbReference>
<dbReference type="Gene3D" id="1.10.10.10">
    <property type="entry name" value="Winged helix-like DNA-binding domain superfamily/Winged helix DNA-binding domain"/>
    <property type="match status" value="1"/>
</dbReference>
<evidence type="ECO:0000256" key="1">
    <source>
        <dbReference type="ARBA" id="ARBA00023015"/>
    </source>
</evidence>
<dbReference type="InterPro" id="IPR036388">
    <property type="entry name" value="WH-like_DNA-bd_sf"/>
</dbReference>
<dbReference type="SUPFAM" id="SSF46785">
    <property type="entry name" value="Winged helix' DNA-binding domain"/>
    <property type="match status" value="1"/>
</dbReference>
<evidence type="ECO:0000259" key="4">
    <source>
        <dbReference type="SMART" id="SM00418"/>
    </source>
</evidence>
<dbReference type="RefSeq" id="WP_091105140.1">
    <property type="nucleotide sequence ID" value="NZ_FMHZ01000002.1"/>
</dbReference>
<dbReference type="OrthoDB" id="7945987at2"/>
<keyword evidence="1" id="KW-0805">Transcription regulation</keyword>
<dbReference type="Proteomes" id="UP000199001">
    <property type="component" value="Unassembled WGS sequence"/>
</dbReference>
<protein>
    <submittedName>
        <fullName evidence="5">Transcriptional regulator, ArsR family</fullName>
    </submittedName>
</protein>
<name>A0A1C6VTW8_9ACTN</name>
<evidence type="ECO:0000256" key="3">
    <source>
        <dbReference type="ARBA" id="ARBA00023163"/>
    </source>
</evidence>
<dbReference type="GO" id="GO:0003700">
    <property type="term" value="F:DNA-binding transcription factor activity"/>
    <property type="evidence" value="ECO:0007669"/>
    <property type="project" value="InterPro"/>
</dbReference>
<evidence type="ECO:0000313" key="6">
    <source>
        <dbReference type="Proteomes" id="UP000199001"/>
    </source>
</evidence>
<dbReference type="InterPro" id="IPR036390">
    <property type="entry name" value="WH_DNA-bd_sf"/>
</dbReference>